<protein>
    <recommendedName>
        <fullName evidence="5">DUF2304 domain-containing protein</fullName>
    </recommendedName>
</protein>
<evidence type="ECO:0000256" key="1">
    <source>
        <dbReference type="SAM" id="Coils"/>
    </source>
</evidence>
<evidence type="ECO:0008006" key="5">
    <source>
        <dbReference type="Google" id="ProtNLM"/>
    </source>
</evidence>
<feature type="transmembrane region" description="Helical" evidence="2">
    <location>
        <begin position="65"/>
        <end position="87"/>
    </location>
</feature>
<keyword evidence="2" id="KW-0472">Membrane</keyword>
<sequence length="127" mass="14510">MGFVQIISIVMAMLFFVQVVWLTSKNKLQDQQAFLWLVLSVAAILIACLLPVLNRLARAVGISYMPSFIFVAAFFVVLTLLMYHTIVLSKQQAKLTKVIQELAYVEKELEDLKHSLRAEKEERHDAD</sequence>
<organism evidence="3 4">
    <name type="scientific">Bacillus smithii 7_3_47FAA</name>
    <dbReference type="NCBI Taxonomy" id="665952"/>
    <lineage>
        <taxon>Bacteria</taxon>
        <taxon>Bacillati</taxon>
        <taxon>Bacillota</taxon>
        <taxon>Bacilli</taxon>
        <taxon>Bacillales</taxon>
        <taxon>Bacillaceae</taxon>
        <taxon>Bacillus</taxon>
    </lineage>
</organism>
<gene>
    <name evidence="3" type="ORF">HMPREF1015_02226</name>
</gene>
<dbReference type="AlphaFoldDB" id="G9QID5"/>
<dbReference type="Proteomes" id="UP000011747">
    <property type="component" value="Unassembled WGS sequence"/>
</dbReference>
<dbReference type="RefSeq" id="WP_003352999.1">
    <property type="nucleotide sequence ID" value="NZ_JH414743.1"/>
</dbReference>
<feature type="transmembrane region" description="Helical" evidence="2">
    <location>
        <begin position="6"/>
        <end position="22"/>
    </location>
</feature>
<accession>G9QID5</accession>
<dbReference type="EMBL" id="ACWF01000033">
    <property type="protein sequence ID" value="EHL79074.1"/>
    <property type="molecule type" value="Genomic_DNA"/>
</dbReference>
<keyword evidence="2" id="KW-1133">Transmembrane helix</keyword>
<keyword evidence="4" id="KW-1185">Reference proteome</keyword>
<keyword evidence="2" id="KW-0812">Transmembrane</keyword>
<reference evidence="3 4" key="1">
    <citation type="submission" date="2011-09" db="EMBL/GenBank/DDBJ databases">
        <title>The Genome Sequence of Bacillus smithii 7_3_47FAA.</title>
        <authorList>
            <consortium name="The Broad Institute Genome Sequencing Platform"/>
            <person name="Earl A."/>
            <person name="Ward D."/>
            <person name="Feldgarden M."/>
            <person name="Gevers D."/>
            <person name="Daigneault M."/>
            <person name="Strauss J."/>
            <person name="Allen-Vercoe E."/>
            <person name="Young S.K."/>
            <person name="Zeng Q."/>
            <person name="Gargeya S."/>
            <person name="Fitzgerald M."/>
            <person name="Haas B."/>
            <person name="Abouelleil A."/>
            <person name="Alvarado L."/>
            <person name="Arachchi H.M."/>
            <person name="Berlin A."/>
            <person name="Brown A."/>
            <person name="Chapman S.B."/>
            <person name="Chen Z."/>
            <person name="Dunbar C."/>
            <person name="Freedman E."/>
            <person name="Gearin G."/>
            <person name="Goldberg J."/>
            <person name="Griggs A."/>
            <person name="Gujja S."/>
            <person name="Heiman D."/>
            <person name="Howarth C."/>
            <person name="Larson L."/>
            <person name="Lui A."/>
            <person name="MacDonald P.J.P."/>
            <person name="Montmayeur A."/>
            <person name="Murphy C."/>
            <person name="Neiman D."/>
            <person name="Pearson M."/>
            <person name="Priest M."/>
            <person name="Roberts A."/>
            <person name="Saif S."/>
            <person name="Shea T."/>
            <person name="Shenoy N."/>
            <person name="Sisk P."/>
            <person name="Stolte C."/>
            <person name="Sykes S."/>
            <person name="Wortman J."/>
            <person name="Nusbaum C."/>
            <person name="Birren B."/>
        </authorList>
    </citation>
    <scope>NUCLEOTIDE SEQUENCE [LARGE SCALE GENOMIC DNA]</scope>
    <source>
        <strain evidence="3 4">7_3_47FAA</strain>
    </source>
</reference>
<proteinExistence type="predicted"/>
<feature type="coiled-coil region" evidence="1">
    <location>
        <begin position="95"/>
        <end position="122"/>
    </location>
</feature>
<dbReference type="PATRIC" id="fig|665952.3.peg.723"/>
<keyword evidence="1" id="KW-0175">Coiled coil</keyword>
<evidence type="ECO:0000313" key="4">
    <source>
        <dbReference type="Proteomes" id="UP000011747"/>
    </source>
</evidence>
<dbReference type="Pfam" id="PF10066">
    <property type="entry name" value="DUF2304"/>
    <property type="match status" value="1"/>
</dbReference>
<name>G9QID5_9BACI</name>
<comment type="caution">
    <text evidence="3">The sequence shown here is derived from an EMBL/GenBank/DDBJ whole genome shotgun (WGS) entry which is preliminary data.</text>
</comment>
<evidence type="ECO:0000256" key="2">
    <source>
        <dbReference type="SAM" id="Phobius"/>
    </source>
</evidence>
<evidence type="ECO:0000313" key="3">
    <source>
        <dbReference type="EMBL" id="EHL79074.1"/>
    </source>
</evidence>
<dbReference type="InterPro" id="IPR019277">
    <property type="entry name" value="DUF2304"/>
</dbReference>
<dbReference type="HOGENOM" id="CLU_134280_1_0_9"/>
<feature type="transmembrane region" description="Helical" evidence="2">
    <location>
        <begin position="34"/>
        <end position="53"/>
    </location>
</feature>